<comment type="similarity">
    <text evidence="2">Belongs to the prokaryotic Ku family.</text>
</comment>
<dbReference type="PANTHER" id="PTHR41251:SF1">
    <property type="entry name" value="NON-HOMOLOGOUS END JOINING PROTEIN KU"/>
    <property type="match status" value="1"/>
</dbReference>
<evidence type="ECO:0000256" key="3">
    <source>
        <dbReference type="SAM" id="MobiDB-lite"/>
    </source>
</evidence>
<evidence type="ECO:0000259" key="4">
    <source>
        <dbReference type="SMART" id="SM00559"/>
    </source>
</evidence>
<dbReference type="RefSeq" id="WP_043842482.1">
    <property type="nucleotide sequence ID" value="NZ_AQQW01000002.1"/>
</dbReference>
<accession>W4HQB7</accession>
<dbReference type="CDD" id="cd00789">
    <property type="entry name" value="KU_like"/>
    <property type="match status" value="1"/>
</dbReference>
<comment type="function">
    <text evidence="2">With LigD forms a non-homologous end joining (NHEJ) DNA repair enzyme, which repairs dsDNA breaks with reduced fidelity. Binds linear dsDNA with 5'- and 3'- overhangs but not closed circular dsDNA nor ssDNA. Recruits and stimulates the ligase activity of LigD.</text>
</comment>
<evidence type="ECO:0000256" key="2">
    <source>
        <dbReference type="HAMAP-Rule" id="MF_01875"/>
    </source>
</evidence>
<feature type="compositionally biased region" description="Low complexity" evidence="3">
    <location>
        <begin position="274"/>
        <end position="322"/>
    </location>
</feature>
<gene>
    <name evidence="2" type="primary">ku</name>
    <name evidence="5" type="ORF">ATO8_04906</name>
</gene>
<dbReference type="STRING" id="1379903.ATO8_04906"/>
<dbReference type="InterPro" id="IPR006164">
    <property type="entry name" value="DNA_bd_Ku70/Ku80"/>
</dbReference>
<evidence type="ECO:0000313" key="6">
    <source>
        <dbReference type="Proteomes" id="UP000019063"/>
    </source>
</evidence>
<dbReference type="GO" id="GO:0003690">
    <property type="term" value="F:double-stranded DNA binding"/>
    <property type="evidence" value="ECO:0007669"/>
    <property type="project" value="UniProtKB-UniRule"/>
</dbReference>
<dbReference type="NCBIfam" id="TIGR02772">
    <property type="entry name" value="Ku_bact"/>
    <property type="match status" value="1"/>
</dbReference>
<organism evidence="5 6">
    <name type="scientific">Roseivivax marinus</name>
    <dbReference type="NCBI Taxonomy" id="1379903"/>
    <lineage>
        <taxon>Bacteria</taxon>
        <taxon>Pseudomonadati</taxon>
        <taxon>Pseudomonadota</taxon>
        <taxon>Alphaproteobacteria</taxon>
        <taxon>Rhodobacterales</taxon>
        <taxon>Roseobacteraceae</taxon>
        <taxon>Roseivivax</taxon>
    </lineage>
</organism>
<name>W4HQB7_9RHOB</name>
<dbReference type="Gene3D" id="2.40.290.10">
    <property type="match status" value="1"/>
</dbReference>
<feature type="domain" description="Ku" evidence="4">
    <location>
        <begin position="54"/>
        <end position="183"/>
    </location>
</feature>
<dbReference type="PATRIC" id="fig|1317118.6.peg.1015"/>
<feature type="region of interest" description="Disordered" evidence="3">
    <location>
        <begin position="224"/>
        <end position="322"/>
    </location>
</feature>
<keyword evidence="2" id="KW-0233">DNA recombination</keyword>
<comment type="caution">
    <text evidence="5">The sequence shown here is derived from an EMBL/GenBank/DDBJ whole genome shotgun (WGS) entry which is preliminary data.</text>
</comment>
<protein>
    <recommendedName>
        <fullName evidence="2">Non-homologous end joining protein Ku</fullName>
    </recommendedName>
</protein>
<keyword evidence="6" id="KW-1185">Reference proteome</keyword>
<dbReference type="GO" id="GO:0006310">
    <property type="term" value="P:DNA recombination"/>
    <property type="evidence" value="ECO:0007669"/>
    <property type="project" value="UniProtKB-KW"/>
</dbReference>
<dbReference type="Proteomes" id="UP000019063">
    <property type="component" value="Unassembled WGS sequence"/>
</dbReference>
<proteinExistence type="inferred from homology"/>
<dbReference type="InterPro" id="IPR009187">
    <property type="entry name" value="Prok_Ku"/>
</dbReference>
<dbReference type="PANTHER" id="PTHR41251">
    <property type="entry name" value="NON-HOMOLOGOUS END JOINING PROTEIN KU"/>
    <property type="match status" value="1"/>
</dbReference>
<keyword evidence="1 2" id="KW-0238">DNA-binding</keyword>
<dbReference type="AlphaFoldDB" id="W4HQB7"/>
<dbReference type="Pfam" id="PF02735">
    <property type="entry name" value="Ku"/>
    <property type="match status" value="1"/>
</dbReference>
<evidence type="ECO:0000256" key="1">
    <source>
        <dbReference type="ARBA" id="ARBA00023125"/>
    </source>
</evidence>
<dbReference type="SUPFAM" id="SSF100939">
    <property type="entry name" value="SPOC domain-like"/>
    <property type="match status" value="1"/>
</dbReference>
<keyword evidence="2" id="KW-0227">DNA damage</keyword>
<dbReference type="HAMAP" id="MF_01875">
    <property type="entry name" value="Prokaryotic_Ku"/>
    <property type="match status" value="1"/>
</dbReference>
<comment type="subunit">
    <text evidence="2">Homodimer. Interacts with LigD.</text>
</comment>
<dbReference type="GO" id="GO:0006303">
    <property type="term" value="P:double-strand break repair via nonhomologous end joining"/>
    <property type="evidence" value="ECO:0007669"/>
    <property type="project" value="UniProtKB-UniRule"/>
</dbReference>
<dbReference type="EMBL" id="AQQW01000002">
    <property type="protein sequence ID" value="ETW14205.1"/>
    <property type="molecule type" value="Genomic_DNA"/>
</dbReference>
<dbReference type="eggNOG" id="COG1273">
    <property type="taxonomic scope" value="Bacteria"/>
</dbReference>
<sequence>MASRAVWKGQIRLSLVSIPVEIHSATRSGARVRFRQIHGPSGKRVRYEKTVPGVGPVKADDILKGYELGDDEYLLLEPDEIDAIKLETKKTLELVQFVGTDEIPPLYYDKPYYVVPTDDLAEDAYRVVRDALRQTKKVGLGQLTMRGKEYLCALRPCGDGILLETLHYADEIREADPLFSDIADDAADDELLDVATELIERKSDTFDPEAFEDRYDQALRELIDTKRKDRKSPRAKTGGDDSGGAKGDDNVVDLMSALKKSLDSDGKAGRKRSSSGSKSSGSSSSRSNSSGSKSSGSKSSSKSKSSGSKSGSSSSGGTKKSA</sequence>
<reference evidence="5 6" key="1">
    <citation type="journal article" date="2014" name="Antonie Van Leeuwenhoek">
        <title>Roseivivax atlanticus sp. nov., isolated from surface seawater of the Atlantic Ocean.</title>
        <authorList>
            <person name="Li G."/>
            <person name="Lai Q."/>
            <person name="Liu X."/>
            <person name="Sun F."/>
            <person name="Shao Z."/>
        </authorList>
    </citation>
    <scope>NUCLEOTIDE SEQUENCE [LARGE SCALE GENOMIC DNA]</scope>
    <source>
        <strain evidence="5 6">22II-s10s</strain>
    </source>
</reference>
<dbReference type="InterPro" id="IPR016194">
    <property type="entry name" value="SPOC-like_C_dom_sf"/>
</dbReference>
<keyword evidence="2" id="KW-0234">DNA repair</keyword>
<dbReference type="SMART" id="SM00559">
    <property type="entry name" value="Ku78"/>
    <property type="match status" value="1"/>
</dbReference>
<dbReference type="PIRSF" id="PIRSF006493">
    <property type="entry name" value="Prok_Ku"/>
    <property type="match status" value="1"/>
</dbReference>
<evidence type="ECO:0000313" key="5">
    <source>
        <dbReference type="EMBL" id="ETW14205.1"/>
    </source>
</evidence>